<feature type="transmembrane region" description="Helical" evidence="1">
    <location>
        <begin position="339"/>
        <end position="357"/>
    </location>
</feature>
<evidence type="ECO:0008006" key="4">
    <source>
        <dbReference type="Google" id="ProtNLM"/>
    </source>
</evidence>
<dbReference type="RefSeq" id="WP_246419576.1">
    <property type="nucleotide sequence ID" value="NZ_CP060696.1"/>
</dbReference>
<gene>
    <name evidence="2" type="ORF">H6X83_07020</name>
</gene>
<proteinExistence type="predicted"/>
<feature type="transmembrane region" description="Helical" evidence="1">
    <location>
        <begin position="128"/>
        <end position="149"/>
    </location>
</feature>
<evidence type="ECO:0000256" key="1">
    <source>
        <dbReference type="SAM" id="Phobius"/>
    </source>
</evidence>
<protein>
    <recommendedName>
        <fullName evidence="4">ABC exporter</fullName>
    </recommendedName>
</protein>
<dbReference type="Proteomes" id="UP000516046">
    <property type="component" value="Chromosome"/>
</dbReference>
<dbReference type="EMBL" id="CP060696">
    <property type="protein sequence ID" value="QNO19340.1"/>
    <property type="molecule type" value="Genomic_DNA"/>
</dbReference>
<feature type="transmembrane region" description="Helical" evidence="1">
    <location>
        <begin position="197"/>
        <end position="215"/>
    </location>
</feature>
<dbReference type="AlphaFoldDB" id="A0A7G9WKX8"/>
<evidence type="ECO:0000313" key="3">
    <source>
        <dbReference type="Proteomes" id="UP000516046"/>
    </source>
</evidence>
<feature type="transmembrane region" description="Helical" evidence="1">
    <location>
        <begin position="429"/>
        <end position="454"/>
    </location>
</feature>
<keyword evidence="1" id="KW-0812">Transmembrane</keyword>
<reference evidence="2 3" key="1">
    <citation type="submission" date="2020-08" db="EMBL/GenBank/DDBJ databases">
        <authorList>
            <person name="Ren C."/>
            <person name="Gu Y."/>
            <person name="Xu Y."/>
        </authorList>
    </citation>
    <scope>NUCLEOTIDE SEQUENCE [LARGE SCALE GENOMIC DNA]</scope>
    <source>
        <strain evidence="2 3">LBM18003</strain>
    </source>
</reference>
<keyword evidence="3" id="KW-1185">Reference proteome</keyword>
<organism evidence="2 3">
    <name type="scientific">Caproicibacterium amylolyticum</name>
    <dbReference type="NCBI Taxonomy" id="2766537"/>
    <lineage>
        <taxon>Bacteria</taxon>
        <taxon>Bacillati</taxon>
        <taxon>Bacillota</taxon>
        <taxon>Clostridia</taxon>
        <taxon>Eubacteriales</taxon>
        <taxon>Oscillospiraceae</taxon>
        <taxon>Caproicibacterium</taxon>
    </lineage>
</organism>
<feature type="transmembrane region" description="Helical" evidence="1">
    <location>
        <begin position="221"/>
        <end position="243"/>
    </location>
</feature>
<accession>A0A7G9WKX8</accession>
<keyword evidence="1" id="KW-0472">Membrane</keyword>
<name>A0A7G9WKX8_9FIRM</name>
<evidence type="ECO:0000313" key="2">
    <source>
        <dbReference type="EMBL" id="QNO19340.1"/>
    </source>
</evidence>
<keyword evidence="1" id="KW-1133">Transmembrane helix</keyword>
<dbReference type="KEGG" id="caml:H6X83_07020"/>
<feature type="transmembrane region" description="Helical" evidence="1">
    <location>
        <begin position="155"/>
        <end position="177"/>
    </location>
</feature>
<feature type="transmembrane region" description="Helical" evidence="1">
    <location>
        <begin position="466"/>
        <end position="483"/>
    </location>
</feature>
<feature type="transmembrane region" description="Helical" evidence="1">
    <location>
        <begin position="314"/>
        <end position="333"/>
    </location>
</feature>
<feature type="transmembrane region" description="Helical" evidence="1">
    <location>
        <begin position="403"/>
        <end position="423"/>
    </location>
</feature>
<feature type="transmembrane region" description="Helical" evidence="1">
    <location>
        <begin position="46"/>
        <end position="76"/>
    </location>
</feature>
<sequence length="523" mass="58637">MFEAFKISFRLKNTYRTNSILYSLKQFPILKKLLPDSLYSCYGLKIFAGVISGIVEFVSVFLGKLIYLAAMIFSVLSFMKSPKPDTMLHLFLFLTLVGGVLNTHMFEPTKDKYYALVLMRMDAKAYTLSNYCYFLLKMLVGFLPFTILFGLAAGVPLGLCLLTPVYVIAVKLICGALLLKNYAHKGKAANENLPDPVIWAIVGGLLAAAYLPPIFGIALNGIVFALFTAAATIAAVFAGRYIVIFENYRGVYKDLLTENTVMAVANTGNLQQTAMQKKIDLTDGVTSRGEGYQYFNELFMKRHRRILMKSAKRITLISACVVVLLLVLCAVNKDAKTSLNELTLTFLPYFLFVMYLINRGQVVTKAMFMNCDHSMLAYRFYRQPKVILGLFTERLKSVIKINLLPAVVIAAGLPLILFCSGGTDTPLNYFLLFISIIAMSIFFSVHYMVLYYLLQPYNVNIEMKNSTYAVISGLTYLVCYIAIGKQIPTLIFGTVITIFSILYVMIALILAYRLAPKTFKLRP</sequence>
<feature type="transmembrane region" description="Helical" evidence="1">
    <location>
        <begin position="88"/>
        <end position="107"/>
    </location>
</feature>
<feature type="transmembrane region" description="Helical" evidence="1">
    <location>
        <begin position="489"/>
        <end position="512"/>
    </location>
</feature>